<keyword evidence="2" id="KW-0732">Signal</keyword>
<name>A0A2J6PSC0_9HELO</name>
<feature type="transmembrane region" description="Helical" evidence="1">
    <location>
        <begin position="219"/>
        <end position="243"/>
    </location>
</feature>
<keyword evidence="1" id="KW-0472">Membrane</keyword>
<keyword evidence="1" id="KW-0812">Transmembrane</keyword>
<organism evidence="3 4">
    <name type="scientific">Hyaloscypha hepaticicola</name>
    <dbReference type="NCBI Taxonomy" id="2082293"/>
    <lineage>
        <taxon>Eukaryota</taxon>
        <taxon>Fungi</taxon>
        <taxon>Dikarya</taxon>
        <taxon>Ascomycota</taxon>
        <taxon>Pezizomycotina</taxon>
        <taxon>Leotiomycetes</taxon>
        <taxon>Helotiales</taxon>
        <taxon>Hyaloscyphaceae</taxon>
        <taxon>Hyaloscypha</taxon>
    </lineage>
</organism>
<keyword evidence="1" id="KW-1133">Transmembrane helix</keyword>
<accession>A0A2J6PSC0</accession>
<dbReference type="EMBL" id="KZ613502">
    <property type="protein sequence ID" value="PMD16927.1"/>
    <property type="molecule type" value="Genomic_DNA"/>
</dbReference>
<reference evidence="3 4" key="1">
    <citation type="submission" date="2016-05" db="EMBL/GenBank/DDBJ databases">
        <title>A degradative enzymes factory behind the ericoid mycorrhizal symbiosis.</title>
        <authorList>
            <consortium name="DOE Joint Genome Institute"/>
            <person name="Martino E."/>
            <person name="Morin E."/>
            <person name="Grelet G."/>
            <person name="Kuo A."/>
            <person name="Kohler A."/>
            <person name="Daghino S."/>
            <person name="Barry K."/>
            <person name="Choi C."/>
            <person name="Cichocki N."/>
            <person name="Clum A."/>
            <person name="Copeland A."/>
            <person name="Hainaut M."/>
            <person name="Haridas S."/>
            <person name="Labutti K."/>
            <person name="Lindquist E."/>
            <person name="Lipzen A."/>
            <person name="Khouja H.-R."/>
            <person name="Murat C."/>
            <person name="Ohm R."/>
            <person name="Olson A."/>
            <person name="Spatafora J."/>
            <person name="Veneault-Fourrey C."/>
            <person name="Henrissat B."/>
            <person name="Grigoriev I."/>
            <person name="Martin F."/>
            <person name="Perotto S."/>
        </authorList>
    </citation>
    <scope>NUCLEOTIDE SEQUENCE [LARGE SCALE GENOMIC DNA]</scope>
    <source>
        <strain evidence="3 4">UAMH 7357</strain>
    </source>
</reference>
<dbReference type="AlphaFoldDB" id="A0A2J6PSC0"/>
<proteinExistence type="predicted"/>
<evidence type="ECO:0000313" key="3">
    <source>
        <dbReference type="EMBL" id="PMD16927.1"/>
    </source>
</evidence>
<evidence type="ECO:0000256" key="2">
    <source>
        <dbReference type="SAM" id="SignalP"/>
    </source>
</evidence>
<evidence type="ECO:0000256" key="1">
    <source>
        <dbReference type="SAM" id="Phobius"/>
    </source>
</evidence>
<feature type="chain" id="PRO_5014332107" evidence="2">
    <location>
        <begin position="22"/>
        <end position="245"/>
    </location>
</feature>
<sequence>MPLITSVATTFFLLGVSAALAQQITAAAKLSDRPSLLLQPRQHNDAASGSVNVFAAINSCYSSVTGCNIQLSLNSGCSAQYGTDFKQLYCLCTTGYWDAVHECDYCQVTKGVISSSEWTLETSLDDSNCASLTSQYGTSNASDITTTRTGLASATPSVTGGSSTAAATFTALNVPSSTFVITMDGSPTAAVPTLGTTPAQDIASTTSVSSASGDIRSSVIIRLLVAATCVFCLLGVDLVYVAIER</sequence>
<protein>
    <submittedName>
        <fullName evidence="3">Uncharacterized protein</fullName>
    </submittedName>
</protein>
<keyword evidence="4" id="KW-1185">Reference proteome</keyword>
<dbReference type="Proteomes" id="UP000235672">
    <property type="component" value="Unassembled WGS sequence"/>
</dbReference>
<evidence type="ECO:0000313" key="4">
    <source>
        <dbReference type="Proteomes" id="UP000235672"/>
    </source>
</evidence>
<feature type="signal peptide" evidence="2">
    <location>
        <begin position="1"/>
        <end position="21"/>
    </location>
</feature>
<dbReference type="OrthoDB" id="5430138at2759"/>
<gene>
    <name evidence="3" type="ORF">NA56DRAFT_648956</name>
</gene>